<reference evidence="2 3" key="1">
    <citation type="submission" date="2016-03" db="EMBL/GenBank/DDBJ databases">
        <authorList>
            <person name="Ploux O."/>
        </authorList>
    </citation>
    <scope>NUCLEOTIDE SEQUENCE [LARGE SCALE GENOMIC DNA]</scope>
    <source>
        <strain evidence="2 3">UAMH 11012</strain>
    </source>
</reference>
<dbReference type="STRING" id="576137.A0A1L7WQV3"/>
<dbReference type="GO" id="GO:1904262">
    <property type="term" value="P:negative regulation of TORC1 signaling"/>
    <property type="evidence" value="ECO:0007669"/>
    <property type="project" value="EnsemblFungi"/>
</dbReference>
<evidence type="ECO:0000313" key="2">
    <source>
        <dbReference type="EMBL" id="CZR55146.1"/>
    </source>
</evidence>
<dbReference type="GO" id="GO:0010508">
    <property type="term" value="P:positive regulation of autophagy"/>
    <property type="evidence" value="ECO:0007669"/>
    <property type="project" value="TreeGrafter"/>
</dbReference>
<sequence>MIQGIFFARFLPQQGTKVVHQSPPGCIVPEPDVDKPRLFDFDLLSEYIIPRQAFCNRYVTICDPDFKYRILGHPVCIKDEKYERNEFMFNFCIVINADDDKIPYEAVVRRLASTFTEMEIQNQFLSLEDFSNSNDRRSIAALLEIIKEDLNNYNECMIPVDDANTINMKLFPIHPHPPPVKSWHVPISKIKFSEIIDDTWDLTMKKVIAQIDGIKDVRRIAHEADVDLDLAKIALQHLLYYDSVIMLDLFLFGNVYAPTPDLNDFLEDREGMQDECANYVYINGPRLSNFFLCRLFASLGTSRTVKEWLKLHIDQGFPVLNYIDVRRFIQFGVIKGLIYRVHKYAVSAQYLAGLANGERREWREWRMGEGMGRFADGCHCFDQICVERNIGDAKIMDQLRKFPKGDVDIIYR</sequence>
<dbReference type="Pfam" id="PF06218">
    <property type="entry name" value="NPR2"/>
    <property type="match status" value="2"/>
</dbReference>
<dbReference type="EMBL" id="FJOG01000006">
    <property type="protein sequence ID" value="CZR55146.1"/>
    <property type="molecule type" value="Genomic_DNA"/>
</dbReference>
<dbReference type="GO" id="GO:1990130">
    <property type="term" value="C:GATOR1 complex"/>
    <property type="evidence" value="ECO:0007669"/>
    <property type="project" value="EnsemblFungi"/>
</dbReference>
<accession>A0A1L7WQV3</accession>
<evidence type="ECO:0000313" key="3">
    <source>
        <dbReference type="Proteomes" id="UP000184330"/>
    </source>
</evidence>
<dbReference type="InterPro" id="IPR009348">
    <property type="entry name" value="NPR2-like"/>
</dbReference>
<comment type="similarity">
    <text evidence="1">Belongs to the NPR2 family.</text>
</comment>
<dbReference type="OrthoDB" id="338854at2759"/>
<dbReference type="AlphaFoldDB" id="A0A1L7WQV3"/>
<protein>
    <submittedName>
        <fullName evidence="2">Related to nitrogen permease regulator</fullName>
    </submittedName>
</protein>
<name>A0A1L7WQV3_9HELO</name>
<keyword evidence="3" id="KW-1185">Reference proteome</keyword>
<proteinExistence type="inferred from homology"/>
<dbReference type="GO" id="GO:0005774">
    <property type="term" value="C:vacuolar membrane"/>
    <property type="evidence" value="ECO:0007669"/>
    <property type="project" value="TreeGrafter"/>
</dbReference>
<organism evidence="2 3">
    <name type="scientific">Phialocephala subalpina</name>
    <dbReference type="NCBI Taxonomy" id="576137"/>
    <lineage>
        <taxon>Eukaryota</taxon>
        <taxon>Fungi</taxon>
        <taxon>Dikarya</taxon>
        <taxon>Ascomycota</taxon>
        <taxon>Pezizomycotina</taxon>
        <taxon>Leotiomycetes</taxon>
        <taxon>Helotiales</taxon>
        <taxon>Mollisiaceae</taxon>
        <taxon>Phialocephala</taxon>
        <taxon>Phialocephala fortinii species complex</taxon>
    </lineage>
</organism>
<dbReference type="GO" id="GO:0005096">
    <property type="term" value="F:GTPase activator activity"/>
    <property type="evidence" value="ECO:0007669"/>
    <property type="project" value="EnsemblFungi"/>
</dbReference>
<gene>
    <name evidence="2" type="ORF">PAC_05032</name>
</gene>
<dbReference type="PANTHER" id="PTHR12991">
    <property type="entry name" value="NITROGEN PERMEASE REGULATOR 2/TUMOR SUPPRESSOR CANDIDATE 4"/>
    <property type="match status" value="1"/>
</dbReference>
<dbReference type="PANTHER" id="PTHR12991:SF10">
    <property type="entry name" value="GATOR COMPLEX PROTEIN NPRL2"/>
    <property type="match status" value="1"/>
</dbReference>
<dbReference type="Proteomes" id="UP000184330">
    <property type="component" value="Unassembled WGS sequence"/>
</dbReference>
<evidence type="ECO:0000256" key="1">
    <source>
        <dbReference type="ARBA" id="ARBA00008433"/>
    </source>
</evidence>